<feature type="compositionally biased region" description="Basic and acidic residues" evidence="1">
    <location>
        <begin position="16"/>
        <end position="39"/>
    </location>
</feature>
<organism evidence="2 3">
    <name type="scientific">Cellulosimicrobium composti</name>
    <dbReference type="NCBI Taxonomy" id="2672572"/>
    <lineage>
        <taxon>Bacteria</taxon>
        <taxon>Bacillati</taxon>
        <taxon>Actinomycetota</taxon>
        <taxon>Actinomycetes</taxon>
        <taxon>Micrococcales</taxon>
        <taxon>Promicromonosporaceae</taxon>
        <taxon>Cellulosimicrobium</taxon>
    </lineage>
</organism>
<evidence type="ECO:0000313" key="3">
    <source>
        <dbReference type="Proteomes" id="UP000440668"/>
    </source>
</evidence>
<evidence type="ECO:0000256" key="1">
    <source>
        <dbReference type="SAM" id="MobiDB-lite"/>
    </source>
</evidence>
<accession>A0A6N7ZGM3</accession>
<dbReference type="Proteomes" id="UP000440668">
    <property type="component" value="Unassembled WGS sequence"/>
</dbReference>
<evidence type="ECO:0000313" key="2">
    <source>
        <dbReference type="EMBL" id="MTG88482.1"/>
    </source>
</evidence>
<dbReference type="RefSeq" id="WP_115942933.1">
    <property type="nucleotide sequence ID" value="NZ_WMKA01000009.1"/>
</dbReference>
<dbReference type="EMBL" id="WMKA01000009">
    <property type="protein sequence ID" value="MTG88482.1"/>
    <property type="molecule type" value="Genomic_DNA"/>
</dbReference>
<reference evidence="2 3" key="1">
    <citation type="submission" date="2019-11" db="EMBL/GenBank/DDBJ databases">
        <title>Cellulosimicrobium composti sp. nov. isolated from a compost.</title>
        <authorList>
            <person name="Yang Y."/>
        </authorList>
    </citation>
    <scope>NUCLEOTIDE SEQUENCE [LARGE SCALE GENOMIC DNA]</scope>
    <source>
        <strain evidence="2 3">BIT-GX5</strain>
    </source>
</reference>
<name>A0A6N7ZGM3_9MICO</name>
<dbReference type="AlphaFoldDB" id="A0A6N7ZGM3"/>
<feature type="region of interest" description="Disordered" evidence="1">
    <location>
        <begin position="1"/>
        <end position="39"/>
    </location>
</feature>
<comment type="caution">
    <text evidence="2">The sequence shown here is derived from an EMBL/GenBank/DDBJ whole genome shotgun (WGS) entry which is preliminary data.</text>
</comment>
<gene>
    <name evidence="2" type="ORF">GJV82_05905</name>
</gene>
<protein>
    <submittedName>
        <fullName evidence="2">Uncharacterized protein</fullName>
    </submittedName>
</protein>
<sequence>MAPAADPSGRSGSAADDWRRQRTEAAAHQQRELDRQRARESAAARALLADFVARARERGLAPEPLRARSFDGSTTYRTPLTGWYLRRNRSVAVGEDGEFYVLSVPGSVLGRLRGVSVEPSDPPLVLGKGGRDGESIDLADALALVLDGA</sequence>
<proteinExistence type="predicted"/>